<name>A0A2P7YBQ2_9PEZI</name>
<evidence type="ECO:0000313" key="3">
    <source>
        <dbReference type="Proteomes" id="UP000243723"/>
    </source>
</evidence>
<gene>
    <name evidence="2" type="ORF">B9Z65_8923</name>
</gene>
<keyword evidence="1" id="KW-0175">Coiled coil</keyword>
<protein>
    <recommendedName>
        <fullName evidence="4">Zn(2)-C6 fungal-type domain-containing protein</fullName>
    </recommendedName>
</protein>
<keyword evidence="3" id="KW-1185">Reference proteome</keyword>
<sequence>MPQAAKTSSTVRRQRLADFIESEGTRMVKPCQTCARHGRVCKIHVRSGKCSECLRRGQRCDVKVAESEWKRLKDERIKLRRKLSAAQDAQRQARNAEEQARRALNAAFEKEMRIRQEMDMLEDRAAEAISVEEANIEEQEAAEAATLQLDPSCPGFSLSPSTWNALDGGFSLDSEFWLEFPDTGQGGGGPVISADSLLLPLSGSGNGVAPS</sequence>
<evidence type="ECO:0000313" key="2">
    <source>
        <dbReference type="EMBL" id="PSK33409.1"/>
    </source>
</evidence>
<dbReference type="Proteomes" id="UP000243723">
    <property type="component" value="Unassembled WGS sequence"/>
</dbReference>
<accession>A0A2P7YBQ2</accession>
<evidence type="ECO:0008006" key="4">
    <source>
        <dbReference type="Google" id="ProtNLM"/>
    </source>
</evidence>
<dbReference type="EMBL" id="NHZQ01000449">
    <property type="protein sequence ID" value="PSK33409.1"/>
    <property type="molecule type" value="Genomic_DNA"/>
</dbReference>
<dbReference type="STRING" id="40998.A0A2P7YBQ2"/>
<feature type="coiled-coil region" evidence="1">
    <location>
        <begin position="62"/>
        <end position="124"/>
    </location>
</feature>
<evidence type="ECO:0000256" key="1">
    <source>
        <dbReference type="SAM" id="Coils"/>
    </source>
</evidence>
<organism evidence="2 3">
    <name type="scientific">Elsinoe australis</name>
    <dbReference type="NCBI Taxonomy" id="40998"/>
    <lineage>
        <taxon>Eukaryota</taxon>
        <taxon>Fungi</taxon>
        <taxon>Dikarya</taxon>
        <taxon>Ascomycota</taxon>
        <taxon>Pezizomycotina</taxon>
        <taxon>Dothideomycetes</taxon>
        <taxon>Dothideomycetidae</taxon>
        <taxon>Myriangiales</taxon>
        <taxon>Elsinoaceae</taxon>
        <taxon>Elsinoe</taxon>
    </lineage>
</organism>
<proteinExistence type="predicted"/>
<comment type="caution">
    <text evidence="2">The sequence shown here is derived from an EMBL/GenBank/DDBJ whole genome shotgun (WGS) entry which is preliminary data.</text>
</comment>
<reference evidence="2 3" key="1">
    <citation type="submission" date="2017-05" db="EMBL/GenBank/DDBJ databases">
        <title>Draft genome sequence of Elsinoe australis.</title>
        <authorList>
            <person name="Cheng Q."/>
        </authorList>
    </citation>
    <scope>NUCLEOTIDE SEQUENCE [LARGE SCALE GENOMIC DNA]</scope>
    <source>
        <strain evidence="2 3">NL1</strain>
    </source>
</reference>
<dbReference type="OrthoDB" id="3943416at2759"/>
<dbReference type="AlphaFoldDB" id="A0A2P7YBQ2"/>